<dbReference type="AlphaFoldDB" id="A0A9Q9AXX9"/>
<name>A0A9Q9AXX9_9PEZI</name>
<sequence length="344" mass="38477">MENDTIHINRVRALIHKQFVPMYTFESGRTDYSIPDASPSESLQLFHIFHSVFEEIAMVPAATLRWQLHAAVSDPSATKLGRSFADSSHANQQSDTTSENTLECLTSREKSNCVKPPSSDDLKTRNQALERSHKSLCRVKESLNRSTATALQNLFPFSAIPYYAKLTFPAIHRPSTLDKLSAGFHSIKLQLERKRKFASLRASIAASEGSAEAALKKRKKAASLFKVVRKAIPHDKQWEGIAPLRRPEFTTEWYSNITTPAEWAKHTNKKRQALSHIGYIHETDAGQMHSTGSCYWGMSGSYPFEELGKTSKSSECWSYKESAAGVYSAAFSNKAEAEKLLEAT</sequence>
<accession>A0A9Q9AXX9</accession>
<dbReference type="EMBL" id="CP099421">
    <property type="protein sequence ID" value="USW52661.1"/>
    <property type="molecule type" value="Genomic_DNA"/>
</dbReference>
<evidence type="ECO:0000313" key="2">
    <source>
        <dbReference type="EMBL" id="USW52661.1"/>
    </source>
</evidence>
<reference evidence="2" key="1">
    <citation type="submission" date="2022-06" db="EMBL/GenBank/DDBJ databases">
        <title>Complete genome sequences of two strains of the flax pathogen Septoria linicola.</title>
        <authorList>
            <person name="Lapalu N."/>
            <person name="Simon A."/>
            <person name="Demenou B."/>
            <person name="Paumier D."/>
            <person name="Guillot M.-P."/>
            <person name="Gout L."/>
            <person name="Valade R."/>
        </authorList>
    </citation>
    <scope>NUCLEOTIDE SEQUENCE</scope>
    <source>
        <strain evidence="2">SE15195</strain>
    </source>
</reference>
<evidence type="ECO:0000313" key="3">
    <source>
        <dbReference type="Proteomes" id="UP001056384"/>
    </source>
</evidence>
<evidence type="ECO:0000256" key="1">
    <source>
        <dbReference type="SAM" id="MobiDB-lite"/>
    </source>
</evidence>
<keyword evidence="3" id="KW-1185">Reference proteome</keyword>
<feature type="region of interest" description="Disordered" evidence="1">
    <location>
        <begin position="108"/>
        <end position="127"/>
    </location>
</feature>
<protein>
    <submittedName>
        <fullName evidence="2">Uncharacterized protein</fullName>
    </submittedName>
</protein>
<gene>
    <name evidence="2" type="ORF">Slin15195_G059800</name>
</gene>
<dbReference type="Proteomes" id="UP001056384">
    <property type="component" value="Chromosome 4"/>
</dbReference>
<proteinExistence type="predicted"/>
<organism evidence="2 3">
    <name type="scientific">Septoria linicola</name>
    <dbReference type="NCBI Taxonomy" id="215465"/>
    <lineage>
        <taxon>Eukaryota</taxon>
        <taxon>Fungi</taxon>
        <taxon>Dikarya</taxon>
        <taxon>Ascomycota</taxon>
        <taxon>Pezizomycotina</taxon>
        <taxon>Dothideomycetes</taxon>
        <taxon>Dothideomycetidae</taxon>
        <taxon>Mycosphaerellales</taxon>
        <taxon>Mycosphaerellaceae</taxon>
        <taxon>Septoria</taxon>
    </lineage>
</organism>